<evidence type="ECO:0000313" key="2">
    <source>
        <dbReference type="EMBL" id="KYO36323.1"/>
    </source>
</evidence>
<reference evidence="2 3" key="1">
    <citation type="journal article" date="2012" name="Genome Biol.">
        <title>Sequencing three crocodilian genomes to illuminate the evolution of archosaurs and amniotes.</title>
        <authorList>
            <person name="St John J.A."/>
            <person name="Braun E.L."/>
            <person name="Isberg S.R."/>
            <person name="Miles L.G."/>
            <person name="Chong A.Y."/>
            <person name="Gongora J."/>
            <person name="Dalzell P."/>
            <person name="Moran C."/>
            <person name="Bed'hom B."/>
            <person name="Abzhanov A."/>
            <person name="Burgess S.C."/>
            <person name="Cooksey A.M."/>
            <person name="Castoe T.A."/>
            <person name="Crawford N.G."/>
            <person name="Densmore L.D."/>
            <person name="Drew J.C."/>
            <person name="Edwards S.V."/>
            <person name="Faircloth B.C."/>
            <person name="Fujita M.K."/>
            <person name="Greenwold M.J."/>
            <person name="Hoffmann F.G."/>
            <person name="Howard J.M."/>
            <person name="Iguchi T."/>
            <person name="Janes D.E."/>
            <person name="Khan S.Y."/>
            <person name="Kohno S."/>
            <person name="de Koning A.J."/>
            <person name="Lance S.L."/>
            <person name="McCarthy F.M."/>
            <person name="McCormack J.E."/>
            <person name="Merchant M.E."/>
            <person name="Peterson D.G."/>
            <person name="Pollock D.D."/>
            <person name="Pourmand N."/>
            <person name="Raney B.J."/>
            <person name="Roessler K.A."/>
            <person name="Sanford J.R."/>
            <person name="Sawyer R.H."/>
            <person name="Schmidt C.J."/>
            <person name="Triplett E.W."/>
            <person name="Tuberville T.D."/>
            <person name="Venegas-Anaya M."/>
            <person name="Howard J.T."/>
            <person name="Jarvis E.D."/>
            <person name="Guillette L.J.Jr."/>
            <person name="Glenn T.C."/>
            <person name="Green R.E."/>
            <person name="Ray D.A."/>
        </authorList>
    </citation>
    <scope>NUCLEOTIDE SEQUENCE [LARGE SCALE GENOMIC DNA]</scope>
    <source>
        <strain evidence="2">KSC_2009_1</strain>
    </source>
</reference>
<dbReference type="AlphaFoldDB" id="A0A151NHN6"/>
<protein>
    <submittedName>
        <fullName evidence="2">Protein FAM227A isoform B</fullName>
    </submittedName>
</protein>
<accession>A0A151NHN6</accession>
<proteinExistence type="predicted"/>
<evidence type="ECO:0000313" key="3">
    <source>
        <dbReference type="Proteomes" id="UP000050525"/>
    </source>
</evidence>
<name>A0A151NHN6_ALLMI</name>
<evidence type="ECO:0000256" key="1">
    <source>
        <dbReference type="SAM" id="MobiDB-lite"/>
    </source>
</evidence>
<dbReference type="eggNOG" id="ENOG502QR30">
    <property type="taxonomic scope" value="Eukaryota"/>
</dbReference>
<dbReference type="EMBL" id="AKHW03002956">
    <property type="protein sequence ID" value="KYO36323.1"/>
    <property type="molecule type" value="Genomic_DNA"/>
</dbReference>
<gene>
    <name evidence="2" type="primary">FAM227A</name>
    <name evidence="2" type="ORF">Y1Q_0024085</name>
</gene>
<comment type="caution">
    <text evidence="2">The sequence shown here is derived from an EMBL/GenBank/DDBJ whole genome shotgun (WGS) entry which is preliminary data.</text>
</comment>
<organism evidence="2 3">
    <name type="scientific">Alligator mississippiensis</name>
    <name type="common">American alligator</name>
    <dbReference type="NCBI Taxonomy" id="8496"/>
    <lineage>
        <taxon>Eukaryota</taxon>
        <taxon>Metazoa</taxon>
        <taxon>Chordata</taxon>
        <taxon>Craniata</taxon>
        <taxon>Vertebrata</taxon>
        <taxon>Euteleostomi</taxon>
        <taxon>Archelosauria</taxon>
        <taxon>Archosauria</taxon>
        <taxon>Crocodylia</taxon>
        <taxon>Alligatoridae</taxon>
        <taxon>Alligatorinae</taxon>
        <taxon>Alligator</taxon>
    </lineage>
</organism>
<keyword evidence="3" id="KW-1185">Reference proteome</keyword>
<feature type="compositionally biased region" description="Basic and acidic residues" evidence="1">
    <location>
        <begin position="51"/>
        <end position="60"/>
    </location>
</feature>
<sequence length="89" mass="10428">MQEVNKKIARFELNLKRYHGIGLVLEDLESSKPHSIQKSFRREKKHYQAATDRDKDRKESQAFVHKHKHSVPTVDVDLLPQTKATHKKA</sequence>
<dbReference type="Proteomes" id="UP000050525">
    <property type="component" value="Unassembled WGS sequence"/>
</dbReference>
<feature type="region of interest" description="Disordered" evidence="1">
    <location>
        <begin position="32"/>
        <end position="69"/>
    </location>
</feature>